<evidence type="ECO:0000259" key="3">
    <source>
        <dbReference type="PROSITE" id="PS51782"/>
    </source>
</evidence>
<organism evidence="4 5">
    <name type="scientific">Parafilimonas terrae</name>
    <dbReference type="NCBI Taxonomy" id="1465490"/>
    <lineage>
        <taxon>Bacteria</taxon>
        <taxon>Pseudomonadati</taxon>
        <taxon>Bacteroidota</taxon>
        <taxon>Chitinophagia</taxon>
        <taxon>Chitinophagales</taxon>
        <taxon>Chitinophagaceae</taxon>
        <taxon>Parafilimonas</taxon>
    </lineage>
</organism>
<evidence type="ECO:0000313" key="5">
    <source>
        <dbReference type="Proteomes" id="UP000199031"/>
    </source>
</evidence>
<dbReference type="CDD" id="cd00118">
    <property type="entry name" value="LysM"/>
    <property type="match status" value="2"/>
</dbReference>
<keyword evidence="2" id="KW-0732">Signal</keyword>
<gene>
    <name evidence="4" type="ORF">SAMN05444277_102310</name>
</gene>
<dbReference type="GO" id="GO:0008932">
    <property type="term" value="F:lytic endotransglycosylase activity"/>
    <property type="evidence" value="ECO:0007669"/>
    <property type="project" value="TreeGrafter"/>
</dbReference>
<feature type="region of interest" description="Disordered" evidence="1">
    <location>
        <begin position="76"/>
        <end position="99"/>
    </location>
</feature>
<proteinExistence type="predicted"/>
<feature type="chain" id="PRO_5011538881" evidence="2">
    <location>
        <begin position="23"/>
        <end position="318"/>
    </location>
</feature>
<protein>
    <submittedName>
        <fullName evidence="4">LysM repeat-containing protein</fullName>
    </submittedName>
</protein>
<dbReference type="InterPro" id="IPR036779">
    <property type="entry name" value="LysM_dom_sf"/>
</dbReference>
<feature type="domain" description="LysM" evidence="3">
    <location>
        <begin position="27"/>
        <end position="71"/>
    </location>
</feature>
<evidence type="ECO:0000256" key="1">
    <source>
        <dbReference type="SAM" id="MobiDB-lite"/>
    </source>
</evidence>
<dbReference type="Gene3D" id="3.10.350.10">
    <property type="entry name" value="LysM domain"/>
    <property type="match status" value="2"/>
</dbReference>
<accession>A0A1I5TUS6</accession>
<evidence type="ECO:0000313" key="4">
    <source>
        <dbReference type="EMBL" id="SFP86661.1"/>
    </source>
</evidence>
<dbReference type="SMART" id="SM00257">
    <property type="entry name" value="LysM"/>
    <property type="match status" value="2"/>
</dbReference>
<feature type="region of interest" description="Disordered" evidence="1">
    <location>
        <begin position="153"/>
        <end position="185"/>
    </location>
</feature>
<dbReference type="PANTHER" id="PTHR33734">
    <property type="entry name" value="LYSM DOMAIN-CONTAINING GPI-ANCHORED PROTEIN 2"/>
    <property type="match status" value="1"/>
</dbReference>
<sequence>MKYIKVTAAALALFLSAQTLQAQSNYINHTLKQGETLSALARQYNTSVGDIMRANGMHADSKLVYGSNIKIPSAKQQAAERNSRPVVNTPAQAAPSSSGEITHLVAKGETLYSISKKYNVTVDQLKAWNNLTDNSARLGTLLIVNESGLNKMAKAPAPQRQQTAAVTAAPPPQKEPVEESKPDYNSTAATGNISPAMQTVSNMSAPAEDVTTYSGDGFFAQQFKEKKGKNMQTVSGVSKTFKTASGWADGKYYILANDIEPGTIVKLSSDNGSAVYAKVLWNMGDLKDNAGINFRISNATAAALHVNDAASFNLNVSF</sequence>
<dbReference type="OrthoDB" id="2149800at2"/>
<dbReference type="Pfam" id="PF01476">
    <property type="entry name" value="LysM"/>
    <property type="match status" value="2"/>
</dbReference>
<dbReference type="PROSITE" id="PS51782">
    <property type="entry name" value="LYSM"/>
    <property type="match status" value="2"/>
</dbReference>
<reference evidence="4 5" key="1">
    <citation type="submission" date="2016-10" db="EMBL/GenBank/DDBJ databases">
        <authorList>
            <person name="de Groot N.N."/>
        </authorList>
    </citation>
    <scope>NUCLEOTIDE SEQUENCE [LARGE SCALE GENOMIC DNA]</scope>
    <source>
        <strain evidence="4 5">DSM 28286</strain>
    </source>
</reference>
<dbReference type="RefSeq" id="WP_143075767.1">
    <property type="nucleotide sequence ID" value="NZ_FOXQ01000002.1"/>
</dbReference>
<dbReference type="AlphaFoldDB" id="A0A1I5TUS6"/>
<keyword evidence="5" id="KW-1185">Reference proteome</keyword>
<dbReference type="SUPFAM" id="SSF54106">
    <property type="entry name" value="LysM domain"/>
    <property type="match status" value="2"/>
</dbReference>
<name>A0A1I5TUS6_9BACT</name>
<dbReference type="InterPro" id="IPR018392">
    <property type="entry name" value="LysM"/>
</dbReference>
<evidence type="ECO:0000256" key="2">
    <source>
        <dbReference type="SAM" id="SignalP"/>
    </source>
</evidence>
<dbReference type="EMBL" id="FOXQ01000002">
    <property type="protein sequence ID" value="SFP86661.1"/>
    <property type="molecule type" value="Genomic_DNA"/>
</dbReference>
<dbReference type="PANTHER" id="PTHR33734:SF22">
    <property type="entry name" value="MEMBRANE-BOUND LYTIC MUREIN TRANSGLYCOSYLASE D"/>
    <property type="match status" value="1"/>
</dbReference>
<feature type="domain" description="LysM" evidence="3">
    <location>
        <begin position="101"/>
        <end position="144"/>
    </location>
</feature>
<feature type="signal peptide" evidence="2">
    <location>
        <begin position="1"/>
        <end position="22"/>
    </location>
</feature>
<dbReference type="Proteomes" id="UP000199031">
    <property type="component" value="Unassembled WGS sequence"/>
</dbReference>
<feature type="compositionally biased region" description="Low complexity" evidence="1">
    <location>
        <begin position="153"/>
        <end position="168"/>
    </location>
</feature>
<dbReference type="STRING" id="1465490.SAMN05444277_102310"/>